<dbReference type="OrthoDB" id="5780266at2"/>
<keyword evidence="1" id="KW-0812">Transmembrane</keyword>
<feature type="transmembrane region" description="Helical" evidence="1">
    <location>
        <begin position="138"/>
        <end position="157"/>
    </location>
</feature>
<feature type="transmembrane region" description="Helical" evidence="1">
    <location>
        <begin position="163"/>
        <end position="181"/>
    </location>
</feature>
<evidence type="ECO:0000313" key="2">
    <source>
        <dbReference type="EMBL" id="SHK31999.1"/>
    </source>
</evidence>
<dbReference type="AlphaFoldDB" id="A0A1M6RHT7"/>
<feature type="transmembrane region" description="Helical" evidence="1">
    <location>
        <begin position="72"/>
        <end position="99"/>
    </location>
</feature>
<protein>
    <submittedName>
        <fullName evidence="2">Uncharacterized protein</fullName>
    </submittedName>
</protein>
<keyword evidence="1" id="KW-1133">Transmembrane helix</keyword>
<organism evidence="2 3">
    <name type="scientific">Halomonas caseinilytica</name>
    <dbReference type="NCBI Taxonomy" id="438744"/>
    <lineage>
        <taxon>Bacteria</taxon>
        <taxon>Pseudomonadati</taxon>
        <taxon>Pseudomonadota</taxon>
        <taxon>Gammaproteobacteria</taxon>
        <taxon>Oceanospirillales</taxon>
        <taxon>Halomonadaceae</taxon>
        <taxon>Halomonas</taxon>
    </lineage>
</organism>
<proteinExistence type="predicted"/>
<feature type="transmembrane region" description="Helical" evidence="1">
    <location>
        <begin position="31"/>
        <end position="52"/>
    </location>
</feature>
<evidence type="ECO:0000256" key="1">
    <source>
        <dbReference type="SAM" id="Phobius"/>
    </source>
</evidence>
<dbReference type="Proteomes" id="UP000184248">
    <property type="component" value="Unassembled WGS sequence"/>
</dbReference>
<dbReference type="EMBL" id="FRAL01000002">
    <property type="protein sequence ID" value="SHK31999.1"/>
    <property type="molecule type" value="Genomic_DNA"/>
</dbReference>
<feature type="transmembrane region" description="Helical" evidence="1">
    <location>
        <begin position="202"/>
        <end position="221"/>
    </location>
</feature>
<gene>
    <name evidence="2" type="ORF">SAMN05192556_102326</name>
</gene>
<dbReference type="RefSeq" id="WP_137055245.1">
    <property type="nucleotide sequence ID" value="NZ_BDEO01000007.1"/>
</dbReference>
<name>A0A1M6RHT7_9GAMM</name>
<keyword evidence="1" id="KW-0472">Membrane</keyword>
<evidence type="ECO:0000313" key="3">
    <source>
        <dbReference type="Proteomes" id="UP000184248"/>
    </source>
</evidence>
<sequence length="577" mass="64911">MPDRSFFYLTLTFLKWVVVPYKRVLAISPYCLVGSAVSALVSQMAMVVSFFLPLKVVFLLNADEVPSYIAHVFPGVTLGELLAILVAVSIGSYFVFLAANRYAETLSSRGGNEVVASSSKLTLFSDQDEVARRAYHRFGSLLAGLFFLVVSLLLFWFFYHALFWIVALLLVACFLFVALAFRVSDRVVESFSTSLHSSVSQVYGVLFLFVFGLMVLHIIYLGEVNVYLSLVAVLLVRQLFQRLTNSTLDAVLLFRQKEKINALFLRDHAPVTSLNSREEPFVEVIGSAESFFWTSTLDDVMKAHGALGTGEGVPRVVFLQSSIVDIVLFLIVYDSKRFLLKLYAGRHHLLSVRECDLLTGHEETLPSLDLLFVSEVRGFKAHFYTIPEGAEVPSFVEFKERRDLFRRESFSCLPDDEILKKYFRSHLLLPDRVKGWYSALSLNVFSSSLEGWEASDFIAHVVAVLVDLPLHYVTPDVTNDSLVTVGDEVVCLHWERWSIEPVGFGLSVPELEVGHLQKVLSSSRHNDIDWHAVRLCGLISVIETHINNQKFKMASDFVVLARQCLEEIMGKKGSSAK</sequence>
<reference evidence="3" key="1">
    <citation type="submission" date="2016-11" db="EMBL/GenBank/DDBJ databases">
        <authorList>
            <person name="Varghese N."/>
            <person name="Submissions S."/>
        </authorList>
    </citation>
    <scope>NUCLEOTIDE SEQUENCE [LARGE SCALE GENOMIC DNA]</scope>
    <source>
        <strain evidence="3">ALO Sharm</strain>
    </source>
</reference>
<keyword evidence="3" id="KW-1185">Reference proteome</keyword>
<accession>A0A1M6RHT7</accession>